<feature type="domain" description="Srp40 C-terminal" evidence="2">
    <location>
        <begin position="404"/>
        <end position="477"/>
    </location>
</feature>
<dbReference type="EMBL" id="BDDD01000122">
    <property type="protein sequence ID" value="GAV59705.1"/>
    <property type="molecule type" value="Genomic_DNA"/>
</dbReference>
<dbReference type="InParanoid" id="A0A1Q3AVJ5"/>
<feature type="compositionally biased region" description="Polar residues" evidence="1">
    <location>
        <begin position="354"/>
        <end position="363"/>
    </location>
</feature>
<feature type="compositionally biased region" description="Basic and acidic residues" evidence="1">
    <location>
        <begin position="189"/>
        <end position="206"/>
    </location>
</feature>
<dbReference type="InterPro" id="IPR039191">
    <property type="entry name" value="Nopp140-like"/>
</dbReference>
<dbReference type="SMART" id="SM00667">
    <property type="entry name" value="LisH"/>
    <property type="match status" value="1"/>
</dbReference>
<feature type="compositionally biased region" description="Basic and acidic residues" evidence="1">
    <location>
        <begin position="258"/>
        <end position="293"/>
    </location>
</feature>
<dbReference type="GO" id="GO:0005730">
    <property type="term" value="C:nucleolus"/>
    <property type="evidence" value="ECO:0007669"/>
    <property type="project" value="InterPro"/>
</dbReference>
<dbReference type="STRING" id="3775.A0A1Q3AVJ5"/>
<organism evidence="3 4">
    <name type="scientific">Cephalotus follicularis</name>
    <name type="common">Albany pitcher plant</name>
    <dbReference type="NCBI Taxonomy" id="3775"/>
    <lineage>
        <taxon>Eukaryota</taxon>
        <taxon>Viridiplantae</taxon>
        <taxon>Streptophyta</taxon>
        <taxon>Embryophyta</taxon>
        <taxon>Tracheophyta</taxon>
        <taxon>Spermatophyta</taxon>
        <taxon>Magnoliopsida</taxon>
        <taxon>eudicotyledons</taxon>
        <taxon>Gunneridae</taxon>
        <taxon>Pentapetalae</taxon>
        <taxon>rosids</taxon>
        <taxon>fabids</taxon>
        <taxon>Oxalidales</taxon>
        <taxon>Cephalotaceae</taxon>
        <taxon>Cephalotus</taxon>
    </lineage>
</organism>
<evidence type="ECO:0000313" key="4">
    <source>
        <dbReference type="Proteomes" id="UP000187406"/>
    </source>
</evidence>
<protein>
    <submittedName>
        <fullName evidence="3">SRP40_C domain-containing protein</fullName>
    </submittedName>
</protein>
<proteinExistence type="predicted"/>
<feature type="compositionally biased region" description="Basic and acidic residues" evidence="1">
    <location>
        <begin position="216"/>
        <end position="228"/>
    </location>
</feature>
<feature type="region of interest" description="Disordered" evidence="1">
    <location>
        <begin position="242"/>
        <end position="364"/>
    </location>
</feature>
<feature type="region of interest" description="Disordered" evidence="1">
    <location>
        <begin position="446"/>
        <end position="467"/>
    </location>
</feature>
<keyword evidence="4" id="KW-1185">Reference proteome</keyword>
<evidence type="ECO:0000256" key="1">
    <source>
        <dbReference type="SAM" id="MobiDB-lite"/>
    </source>
</evidence>
<dbReference type="PANTHER" id="PTHR23216">
    <property type="entry name" value="NUCLEOLAR AND COILED-BODY PHOSPHOPROTEIN 1"/>
    <property type="match status" value="1"/>
</dbReference>
<dbReference type="InterPro" id="IPR007718">
    <property type="entry name" value="Srp40_C"/>
</dbReference>
<accession>A0A1Q3AVJ5</accession>
<dbReference type="Pfam" id="PF05022">
    <property type="entry name" value="SRP40_C"/>
    <property type="match status" value="1"/>
</dbReference>
<evidence type="ECO:0000313" key="3">
    <source>
        <dbReference type="EMBL" id="GAV59705.1"/>
    </source>
</evidence>
<evidence type="ECO:0000259" key="2">
    <source>
        <dbReference type="Pfam" id="PF05022"/>
    </source>
</evidence>
<dbReference type="PANTHER" id="PTHR23216:SF1">
    <property type="entry name" value="NUCLEOLAR AND COILED-BODY PHOSPHOPROTEIN 1"/>
    <property type="match status" value="1"/>
</dbReference>
<feature type="region of interest" description="Disordered" evidence="1">
    <location>
        <begin position="122"/>
        <end position="228"/>
    </location>
</feature>
<dbReference type="OrthoDB" id="5599646at2759"/>
<feature type="compositionally biased region" description="Polar residues" evidence="1">
    <location>
        <begin position="333"/>
        <end position="342"/>
    </location>
</feature>
<dbReference type="InterPro" id="IPR006594">
    <property type="entry name" value="LisH"/>
</dbReference>
<sequence>MRKSPPTAAITVNPTLLKFKPRQLLLLSNNSNMNNNNNNNKTLSLKPDQRAILLLSIAHYLERNGFFKTLKKFQSEAHFQKGDSSASSLDLEEIYCKHLESHDHAGLDFNKLKIQDIKMDGNFKKDGKKKKRRSDNSDNSQSGTANKLIDSKNAGETVTDNAGFEANVKSREKKKSKKISGSLGQTEKMSPEVLKEPADNNVIDDKKKKKTNLTFDSKDKQGADTTKFEEVKCEDVDAIDVPLEDGIVKSKDKKKKKNDTEKLSGKESEKLDGTDTKKDDLSEEDLANKENKGIKKRKRLAYLENDAQPVDQKTVKKSKRRKTDCSEDPERSGQPTNMNASMETVGHAGKESNGESNTAGQETSIKKLNAVANGNLEKGGEKSVLQKTMNKQWNGSAESKTVKPFQRVKVEEVTFIDERLQDNSYWAKDGAESGYGAKAQEALGQVRGRDFRHEKTKKKRGSYRGGQIDLRSHSIKFSYSDEE</sequence>
<dbReference type="Proteomes" id="UP000187406">
    <property type="component" value="Unassembled WGS sequence"/>
</dbReference>
<dbReference type="PROSITE" id="PS50896">
    <property type="entry name" value="LISH"/>
    <property type="match status" value="1"/>
</dbReference>
<comment type="caution">
    <text evidence="3">The sequence shown here is derived from an EMBL/GenBank/DDBJ whole genome shotgun (WGS) entry which is preliminary data.</text>
</comment>
<dbReference type="AlphaFoldDB" id="A0A1Q3AVJ5"/>
<dbReference type="FunCoup" id="A0A1Q3AVJ5">
    <property type="interactions" value="462"/>
</dbReference>
<gene>
    <name evidence="3" type="ORF">CFOL_v3_03236</name>
</gene>
<reference evidence="4" key="1">
    <citation type="submission" date="2016-04" db="EMBL/GenBank/DDBJ databases">
        <title>Cephalotus genome sequencing.</title>
        <authorList>
            <person name="Fukushima K."/>
            <person name="Hasebe M."/>
            <person name="Fang X."/>
        </authorList>
    </citation>
    <scope>NUCLEOTIDE SEQUENCE [LARGE SCALE GENOMIC DNA]</scope>
    <source>
        <strain evidence="4">cv. St1</strain>
    </source>
</reference>
<name>A0A1Q3AVJ5_CEPFO</name>